<name>A0A7S1Y1T8_9STRA</name>
<proteinExistence type="predicted"/>
<sequence length="168" mass="19070">MLLSFLYASIIISFLIDSNQGVLQYLNSFQLRILFFMMIGVGSGSLVLLKAMDDPFQGPFSMRLAAKQLDFFNELLESDIETALDEVSGPSSLISTKERDEDRPNYNTKNTLYFHLLTGPWASTVKVTSEVVTWAFRKTSMVWRWATRPLRQSRGDNVDGQGTVQEEL</sequence>
<organism evidence="1">
    <name type="scientific">Grammatophora oceanica</name>
    <dbReference type="NCBI Taxonomy" id="210454"/>
    <lineage>
        <taxon>Eukaryota</taxon>
        <taxon>Sar</taxon>
        <taxon>Stramenopiles</taxon>
        <taxon>Ochrophyta</taxon>
        <taxon>Bacillariophyta</taxon>
        <taxon>Fragilariophyceae</taxon>
        <taxon>Fragilariophycidae</taxon>
        <taxon>Rhabdonematales</taxon>
        <taxon>Grammatophoraceae</taxon>
        <taxon>Grammatophora</taxon>
    </lineage>
</organism>
<protein>
    <submittedName>
        <fullName evidence="1">Uncharacterized protein</fullName>
    </submittedName>
</protein>
<dbReference type="EMBL" id="HBGK01010063">
    <property type="protein sequence ID" value="CAD9276310.1"/>
    <property type="molecule type" value="Transcribed_RNA"/>
</dbReference>
<reference evidence="1" key="1">
    <citation type="submission" date="2021-01" db="EMBL/GenBank/DDBJ databases">
        <authorList>
            <person name="Corre E."/>
            <person name="Pelletier E."/>
            <person name="Niang G."/>
            <person name="Scheremetjew M."/>
            <person name="Finn R."/>
            <person name="Kale V."/>
            <person name="Holt S."/>
            <person name="Cochrane G."/>
            <person name="Meng A."/>
            <person name="Brown T."/>
            <person name="Cohen L."/>
        </authorList>
    </citation>
    <scope>NUCLEOTIDE SEQUENCE</scope>
    <source>
        <strain evidence="1">CCMP 410</strain>
    </source>
</reference>
<gene>
    <name evidence="1" type="ORF">GOCE00092_LOCUS5218</name>
</gene>
<dbReference type="AlphaFoldDB" id="A0A7S1Y1T8"/>
<accession>A0A7S1Y1T8</accession>
<evidence type="ECO:0000313" key="1">
    <source>
        <dbReference type="EMBL" id="CAD9276310.1"/>
    </source>
</evidence>